<evidence type="ECO:0000259" key="2">
    <source>
        <dbReference type="Pfam" id="PF05362"/>
    </source>
</evidence>
<reference evidence="3" key="2">
    <citation type="submission" date="2022-01" db="EMBL/GenBank/DDBJ databases">
        <authorList>
            <person name="Yamashiro T."/>
            <person name="Shiraishi A."/>
            <person name="Satake H."/>
            <person name="Nakayama K."/>
        </authorList>
    </citation>
    <scope>NUCLEOTIDE SEQUENCE</scope>
</reference>
<dbReference type="InterPro" id="IPR008269">
    <property type="entry name" value="Lon_proteolytic"/>
</dbReference>
<feature type="compositionally biased region" description="Basic and acidic residues" evidence="1">
    <location>
        <begin position="19"/>
        <end position="44"/>
    </location>
</feature>
<keyword evidence="3" id="KW-0548">Nucleotidyltransferase</keyword>
<sequence length="267" mass="30792">MKESSKKAEVMEELAQESSSKRAGDELEQENAKKQKVDVEKETEQEKVELQSLMEIVSDMEGVAIDAIPLATKPPSISKRYLTFLNMLKDFDRKDLETMWKLMKDKHGSTRPEEGYERVLWGDLKTMFEPKVEDEVWKMQQVYRVGRIVRIKRLHDDLEVTAAKVKGKPIAARRSGVKTVIFPLANKRDFDELAPNVKEVSLIKVQSVLTGHHVMYSAVASAMEEKDWKPGESRAVLRCFVMENRYNYQPQGPFDHLLNLKKLKLKP</sequence>
<dbReference type="Proteomes" id="UP001151760">
    <property type="component" value="Unassembled WGS sequence"/>
</dbReference>
<feature type="region of interest" description="Disordered" evidence="1">
    <location>
        <begin position="1"/>
        <end position="44"/>
    </location>
</feature>
<evidence type="ECO:0000256" key="1">
    <source>
        <dbReference type="SAM" id="MobiDB-lite"/>
    </source>
</evidence>
<organism evidence="3 4">
    <name type="scientific">Tanacetum coccineum</name>
    <dbReference type="NCBI Taxonomy" id="301880"/>
    <lineage>
        <taxon>Eukaryota</taxon>
        <taxon>Viridiplantae</taxon>
        <taxon>Streptophyta</taxon>
        <taxon>Embryophyta</taxon>
        <taxon>Tracheophyta</taxon>
        <taxon>Spermatophyta</taxon>
        <taxon>Magnoliopsida</taxon>
        <taxon>eudicotyledons</taxon>
        <taxon>Gunneridae</taxon>
        <taxon>Pentapetalae</taxon>
        <taxon>asterids</taxon>
        <taxon>campanulids</taxon>
        <taxon>Asterales</taxon>
        <taxon>Asteraceae</taxon>
        <taxon>Asteroideae</taxon>
        <taxon>Anthemideae</taxon>
        <taxon>Anthemidinae</taxon>
        <taxon>Tanacetum</taxon>
    </lineage>
</organism>
<dbReference type="InterPro" id="IPR014721">
    <property type="entry name" value="Ribsml_uS5_D2-typ_fold_subgr"/>
</dbReference>
<feature type="domain" description="Lon proteolytic" evidence="2">
    <location>
        <begin position="165"/>
        <end position="205"/>
    </location>
</feature>
<keyword evidence="3" id="KW-0695">RNA-directed DNA polymerase</keyword>
<feature type="compositionally biased region" description="Basic and acidic residues" evidence="1">
    <location>
        <begin position="1"/>
        <end position="10"/>
    </location>
</feature>
<dbReference type="GO" id="GO:0003964">
    <property type="term" value="F:RNA-directed DNA polymerase activity"/>
    <property type="evidence" value="ECO:0007669"/>
    <property type="project" value="UniProtKB-KW"/>
</dbReference>
<dbReference type="Gene3D" id="3.30.230.10">
    <property type="match status" value="1"/>
</dbReference>
<dbReference type="EMBL" id="BQNB010017083">
    <property type="protein sequence ID" value="GJT59141.1"/>
    <property type="molecule type" value="Genomic_DNA"/>
</dbReference>
<name>A0ABQ5F705_9ASTR</name>
<comment type="caution">
    <text evidence="3">The sequence shown here is derived from an EMBL/GenBank/DDBJ whole genome shotgun (WGS) entry which is preliminary data.</text>
</comment>
<proteinExistence type="predicted"/>
<evidence type="ECO:0000313" key="4">
    <source>
        <dbReference type="Proteomes" id="UP001151760"/>
    </source>
</evidence>
<dbReference type="Pfam" id="PF05362">
    <property type="entry name" value="Lon_C"/>
    <property type="match status" value="1"/>
</dbReference>
<evidence type="ECO:0000313" key="3">
    <source>
        <dbReference type="EMBL" id="GJT59141.1"/>
    </source>
</evidence>
<protein>
    <submittedName>
        <fullName evidence="3">Reverse transcriptase domain-containing protein</fullName>
    </submittedName>
</protein>
<keyword evidence="3" id="KW-0808">Transferase</keyword>
<gene>
    <name evidence="3" type="ORF">Tco_1002674</name>
</gene>
<keyword evidence="4" id="KW-1185">Reference proteome</keyword>
<accession>A0ABQ5F705</accession>
<reference evidence="3" key="1">
    <citation type="journal article" date="2022" name="Int. J. Mol. Sci.">
        <title>Draft Genome of Tanacetum Coccineum: Genomic Comparison of Closely Related Tanacetum-Family Plants.</title>
        <authorList>
            <person name="Yamashiro T."/>
            <person name="Shiraishi A."/>
            <person name="Nakayama K."/>
            <person name="Satake H."/>
        </authorList>
    </citation>
    <scope>NUCLEOTIDE SEQUENCE</scope>
</reference>